<accession>A0A0C3FYW1</accession>
<dbReference type="EMBL" id="KN832975">
    <property type="protein sequence ID" value="KIM89450.1"/>
    <property type="molecule type" value="Genomic_DNA"/>
</dbReference>
<keyword evidence="2" id="KW-1185">Reference proteome</keyword>
<reference evidence="1 2" key="1">
    <citation type="submission" date="2014-04" db="EMBL/GenBank/DDBJ databases">
        <authorList>
            <consortium name="DOE Joint Genome Institute"/>
            <person name="Kuo A."/>
            <person name="Tarkka M."/>
            <person name="Buscot F."/>
            <person name="Kohler A."/>
            <person name="Nagy L.G."/>
            <person name="Floudas D."/>
            <person name="Copeland A."/>
            <person name="Barry K.W."/>
            <person name="Cichocki N."/>
            <person name="Veneault-Fourrey C."/>
            <person name="LaButti K."/>
            <person name="Lindquist E.A."/>
            <person name="Lipzen A."/>
            <person name="Lundell T."/>
            <person name="Morin E."/>
            <person name="Murat C."/>
            <person name="Sun H."/>
            <person name="Tunlid A."/>
            <person name="Henrissat B."/>
            <person name="Grigoriev I.V."/>
            <person name="Hibbett D.S."/>
            <person name="Martin F."/>
            <person name="Nordberg H.P."/>
            <person name="Cantor M.N."/>
            <person name="Hua S.X."/>
        </authorList>
    </citation>
    <scope>NUCLEOTIDE SEQUENCE [LARGE SCALE GENOMIC DNA]</scope>
    <source>
        <strain evidence="1 2">F 1598</strain>
    </source>
</reference>
<name>A0A0C3FYW1_PILCF</name>
<dbReference type="Proteomes" id="UP000054166">
    <property type="component" value="Unassembled WGS sequence"/>
</dbReference>
<dbReference type="AlphaFoldDB" id="A0A0C3FYW1"/>
<protein>
    <submittedName>
        <fullName evidence="1">Uncharacterized protein</fullName>
    </submittedName>
</protein>
<sequence>MYQRHALFSSFQRKLAGNVILIRDDHRQALDDICNFATNKALPLPLHDFSRDFEKPFLDKQSSMIGAVMLLEHPGIGKSLWQLFVLVLRILAGRPTIYHFEPEICYVFDADGLYEVNFGTIGGLQSLGRWQFNKAVSPQYWCLGNSSQTVRDVPPFLASLRVFLVQSTSPHIERIEWRKKYDYVAIPYLMKNWSLSELIMG</sequence>
<dbReference type="InParanoid" id="A0A0C3FYW1"/>
<evidence type="ECO:0000313" key="2">
    <source>
        <dbReference type="Proteomes" id="UP000054166"/>
    </source>
</evidence>
<dbReference type="HOGENOM" id="CLU_1360885_0_0_1"/>
<proteinExistence type="predicted"/>
<dbReference type="OrthoDB" id="3069695at2759"/>
<evidence type="ECO:0000313" key="1">
    <source>
        <dbReference type="EMBL" id="KIM89450.1"/>
    </source>
</evidence>
<reference evidence="2" key="2">
    <citation type="submission" date="2015-01" db="EMBL/GenBank/DDBJ databases">
        <title>Evolutionary Origins and Diversification of the Mycorrhizal Mutualists.</title>
        <authorList>
            <consortium name="DOE Joint Genome Institute"/>
            <consortium name="Mycorrhizal Genomics Consortium"/>
            <person name="Kohler A."/>
            <person name="Kuo A."/>
            <person name="Nagy L.G."/>
            <person name="Floudas D."/>
            <person name="Copeland A."/>
            <person name="Barry K.W."/>
            <person name="Cichocki N."/>
            <person name="Veneault-Fourrey C."/>
            <person name="LaButti K."/>
            <person name="Lindquist E.A."/>
            <person name="Lipzen A."/>
            <person name="Lundell T."/>
            <person name="Morin E."/>
            <person name="Murat C."/>
            <person name="Riley R."/>
            <person name="Ohm R."/>
            <person name="Sun H."/>
            <person name="Tunlid A."/>
            <person name="Henrissat B."/>
            <person name="Grigoriev I.V."/>
            <person name="Hibbett D.S."/>
            <person name="Martin F."/>
        </authorList>
    </citation>
    <scope>NUCLEOTIDE SEQUENCE [LARGE SCALE GENOMIC DNA]</scope>
    <source>
        <strain evidence="2">F 1598</strain>
    </source>
</reference>
<organism evidence="1 2">
    <name type="scientific">Piloderma croceum (strain F 1598)</name>
    <dbReference type="NCBI Taxonomy" id="765440"/>
    <lineage>
        <taxon>Eukaryota</taxon>
        <taxon>Fungi</taxon>
        <taxon>Dikarya</taxon>
        <taxon>Basidiomycota</taxon>
        <taxon>Agaricomycotina</taxon>
        <taxon>Agaricomycetes</taxon>
        <taxon>Agaricomycetidae</taxon>
        <taxon>Atheliales</taxon>
        <taxon>Atheliaceae</taxon>
        <taxon>Piloderma</taxon>
    </lineage>
</organism>
<gene>
    <name evidence="1" type="ORF">PILCRDRAFT_2664</name>
</gene>